<dbReference type="InterPro" id="IPR036188">
    <property type="entry name" value="FAD/NAD-bd_sf"/>
</dbReference>
<dbReference type="SUPFAM" id="SSF51905">
    <property type="entry name" value="FAD/NAD(P)-binding domain"/>
    <property type="match status" value="1"/>
</dbReference>
<organism evidence="3 4">
    <name type="scientific">Nesterenkonia rhizosphaerae</name>
    <dbReference type="NCBI Taxonomy" id="1348272"/>
    <lineage>
        <taxon>Bacteria</taxon>
        <taxon>Bacillati</taxon>
        <taxon>Actinomycetota</taxon>
        <taxon>Actinomycetes</taxon>
        <taxon>Micrococcales</taxon>
        <taxon>Micrococcaceae</taxon>
        <taxon>Nesterenkonia</taxon>
    </lineage>
</organism>
<comment type="caution">
    <text evidence="3">The sequence shown here is derived from an EMBL/GenBank/DDBJ whole genome shotgun (WGS) entry which is preliminary data.</text>
</comment>
<dbReference type="Pfam" id="PF13738">
    <property type="entry name" value="Pyr_redox_3"/>
    <property type="match status" value="1"/>
</dbReference>
<dbReference type="PRINTS" id="PR00368">
    <property type="entry name" value="FADPNR"/>
</dbReference>
<protein>
    <submittedName>
        <fullName evidence="3">FAD-dependent oxidoreductase</fullName>
    </submittedName>
</protein>
<evidence type="ECO:0000313" key="3">
    <source>
        <dbReference type="EMBL" id="GAA4910607.1"/>
    </source>
</evidence>
<keyword evidence="1" id="KW-0560">Oxidoreductase</keyword>
<dbReference type="PANTHER" id="PTHR43539">
    <property type="entry name" value="FLAVIN-BINDING MONOOXYGENASE-LIKE PROTEIN (AFU_ORTHOLOGUE AFUA_4G09220)"/>
    <property type="match status" value="1"/>
</dbReference>
<dbReference type="EMBL" id="BAABLW010000001">
    <property type="protein sequence ID" value="GAA4910607.1"/>
    <property type="molecule type" value="Genomic_DNA"/>
</dbReference>
<name>A0ABP9FNS1_9MICC</name>
<evidence type="ECO:0000256" key="1">
    <source>
        <dbReference type="ARBA" id="ARBA00023002"/>
    </source>
</evidence>
<dbReference type="Proteomes" id="UP001500368">
    <property type="component" value="Unassembled WGS sequence"/>
</dbReference>
<accession>A0ABP9FNS1</accession>
<dbReference type="PRINTS" id="PR00411">
    <property type="entry name" value="PNDRDTASEI"/>
</dbReference>
<proteinExistence type="predicted"/>
<dbReference type="InterPro" id="IPR050982">
    <property type="entry name" value="Auxin_biosynth/cation_transpt"/>
</dbReference>
<dbReference type="PANTHER" id="PTHR43539:SF78">
    <property type="entry name" value="FLAVIN-CONTAINING MONOOXYGENASE"/>
    <property type="match status" value="1"/>
</dbReference>
<keyword evidence="4" id="KW-1185">Reference proteome</keyword>
<sequence length="490" mass="51820">MKAAYPVVVIGAGPVGLAAAAHLLEQGLEPLVLEAGDRVGAAVDQWGHIKLFSPWQYNIDAACRRLLLPTGWEEPRPAALPTGSELRERYLEPLADKTPLKQRILLNTRVLGVSRGNRDKTHLSERAEQPFLVRTVRAGQVQDLRAGAVIDASGTWEQPNPLGTSGLPALGENDDDVAAHLLRPLPDVLGAQRHRVAGKRVMVVGSGHSAVNTLLNLAALKREAPSTRISWAIRGQSAERSFGGGDRDGLPARGHLGVRLKNLVEAGDIQLLTSAEVQALEARPGTVHVQLRGGDTVETDFIVAATGFRPALDMLRELRLELDPAVESPVQLAPLIDPEFHSCGTVPAHGAKELAHPETDFFIAGMKSYGRAPTFLLATGYEQVRSIAAHLAGKDSTAQNLNLPETGVCSATDPELQEPAAEMPASSCCSAQPRSADPAPAPVTLGVPTGFLHGRSTATAPLEEAGAADDRLPQHTDPAATGVCCLPGGR</sequence>
<reference evidence="4" key="1">
    <citation type="journal article" date="2019" name="Int. J. Syst. Evol. Microbiol.">
        <title>The Global Catalogue of Microorganisms (GCM) 10K type strain sequencing project: providing services to taxonomists for standard genome sequencing and annotation.</title>
        <authorList>
            <consortium name="The Broad Institute Genomics Platform"/>
            <consortium name="The Broad Institute Genome Sequencing Center for Infectious Disease"/>
            <person name="Wu L."/>
            <person name="Ma J."/>
        </authorList>
    </citation>
    <scope>NUCLEOTIDE SEQUENCE [LARGE SCALE GENOMIC DNA]</scope>
    <source>
        <strain evidence="4">JCM 19129</strain>
    </source>
</reference>
<feature type="region of interest" description="Disordered" evidence="2">
    <location>
        <begin position="468"/>
        <end position="490"/>
    </location>
</feature>
<evidence type="ECO:0000313" key="4">
    <source>
        <dbReference type="Proteomes" id="UP001500368"/>
    </source>
</evidence>
<gene>
    <name evidence="3" type="ORF">GCM10025790_00790</name>
</gene>
<dbReference type="RefSeq" id="WP_345476162.1">
    <property type="nucleotide sequence ID" value="NZ_BAABLW010000001.1"/>
</dbReference>
<evidence type="ECO:0000256" key="2">
    <source>
        <dbReference type="SAM" id="MobiDB-lite"/>
    </source>
</evidence>
<dbReference type="Gene3D" id="3.50.50.60">
    <property type="entry name" value="FAD/NAD(P)-binding domain"/>
    <property type="match status" value="1"/>
</dbReference>